<proteinExistence type="inferred from homology"/>
<evidence type="ECO:0000256" key="11">
    <source>
        <dbReference type="SAM" id="Phobius"/>
    </source>
</evidence>
<keyword evidence="5" id="KW-0547">Nucleotide-binding</keyword>
<comment type="subcellular location">
    <subcellularLocation>
        <location evidence="1">Cell membrane</location>
        <topology evidence="1">Single-pass membrane protein</topology>
    </subcellularLocation>
</comment>
<evidence type="ECO:0000256" key="10">
    <source>
        <dbReference type="SAM" id="MobiDB-lite"/>
    </source>
</evidence>
<evidence type="ECO:0000256" key="3">
    <source>
        <dbReference type="ARBA" id="ARBA00022475"/>
    </source>
</evidence>
<dbReference type="Proteomes" id="UP000198797">
    <property type="component" value="Unassembled WGS sequence"/>
</dbReference>
<dbReference type="PANTHER" id="PTHR40765:SF2">
    <property type="entry name" value="ESX-2 SECRETION SYSTEM ATPASE ECCB2"/>
    <property type="match status" value="1"/>
</dbReference>
<name>A0A1C4W5Y8_9ACTN</name>
<dbReference type="Gene3D" id="3.30.2390.20">
    <property type="entry name" value="Type VII secretion system EccB, repeat 1 domain"/>
    <property type="match status" value="1"/>
</dbReference>
<evidence type="ECO:0000256" key="4">
    <source>
        <dbReference type="ARBA" id="ARBA00022692"/>
    </source>
</evidence>
<protein>
    <submittedName>
        <fullName evidence="12">Type VII secretion protein EccB</fullName>
    </submittedName>
</protein>
<reference evidence="13" key="1">
    <citation type="submission" date="2016-06" db="EMBL/GenBank/DDBJ databases">
        <authorList>
            <person name="Varghese N."/>
            <person name="Submissions Spin"/>
        </authorList>
    </citation>
    <scope>NUCLEOTIDE SEQUENCE [LARGE SCALE GENOMIC DNA]</scope>
    <source>
        <strain evidence="13">DSM 44100</strain>
    </source>
</reference>
<dbReference type="PANTHER" id="PTHR40765">
    <property type="entry name" value="ESX-2 SECRETION SYSTEM ATPASE ECCB2"/>
    <property type="match status" value="1"/>
</dbReference>
<dbReference type="STRING" id="121616.GA0070216_103113"/>
<dbReference type="GO" id="GO:0005576">
    <property type="term" value="C:extracellular region"/>
    <property type="evidence" value="ECO:0007669"/>
    <property type="project" value="TreeGrafter"/>
</dbReference>
<dbReference type="EMBL" id="FMCU01000003">
    <property type="protein sequence ID" value="SCE91637.1"/>
    <property type="molecule type" value="Genomic_DNA"/>
</dbReference>
<dbReference type="Gene3D" id="2.40.50.910">
    <property type="entry name" value="Type VII secretion system EccB, repeat 3 domain"/>
    <property type="match status" value="1"/>
</dbReference>
<keyword evidence="7" id="KW-0067">ATP-binding</keyword>
<keyword evidence="9 11" id="KW-0472">Membrane</keyword>
<dbReference type="InterPro" id="IPR042485">
    <property type="entry name" value="T7SS_EccB_R3"/>
</dbReference>
<keyword evidence="6" id="KW-0378">Hydrolase</keyword>
<sequence length="464" mass="47811">MTTRRDQLQSYQFMTQRVMSAFVMRETDPQQSPLRRGIGALFGGLMVAVLVAAGVGIYGLLTKVGGDSWRKPGSVVVEKESGATYLYLDGRLHPTLNYTSALLAAGRPGTPVVRVSGSTLGTVPRGVTMGIPNAPASLPAANRRVGLPWTVCSTPGVDDTGRTVDSVSLALAARPVDGRGVGDDGLLVKDATLGMNYLVWHGRRHLVQGSRVVVPALFGAVTPTPVGTAWLNALPAGVDLAALPVADRNGQSREVSGRRNGDVLVTQTASGPQHYLVLTDGIAPITPVQQAIQAGQSGREPVPVAVSDVTSLPKSQRLPRPPDRGRPPATPPKLVGPEPGQQICAATTDAGTPPELTVGGTLPGADRAVPTGSVSPDGIPLADRIAAPAGRVTVLRLLGSPGAFSIVTDLGIRYPVPSAEALSLLGYPADGALAVPPSLTMLIPTGPTLDPRAAVRPATITTGN</sequence>
<feature type="transmembrane region" description="Helical" evidence="11">
    <location>
        <begin position="38"/>
        <end position="61"/>
    </location>
</feature>
<feature type="region of interest" description="Disordered" evidence="10">
    <location>
        <begin position="293"/>
        <end position="355"/>
    </location>
</feature>
<dbReference type="NCBIfam" id="TIGR03919">
    <property type="entry name" value="T7SS_EccB"/>
    <property type="match status" value="1"/>
</dbReference>
<dbReference type="InterPro" id="IPR044857">
    <property type="entry name" value="T7SS_EccB_R1"/>
</dbReference>
<evidence type="ECO:0000256" key="7">
    <source>
        <dbReference type="ARBA" id="ARBA00022840"/>
    </source>
</evidence>
<comment type="similarity">
    <text evidence="2">Belongs to the EccB family.</text>
</comment>
<accession>A0A1C4W5Y8</accession>
<dbReference type="OrthoDB" id="3847604at2"/>
<dbReference type="GO" id="GO:0005886">
    <property type="term" value="C:plasma membrane"/>
    <property type="evidence" value="ECO:0007669"/>
    <property type="project" value="UniProtKB-SubCell"/>
</dbReference>
<evidence type="ECO:0000256" key="2">
    <source>
        <dbReference type="ARBA" id="ARBA00008149"/>
    </source>
</evidence>
<keyword evidence="8 11" id="KW-1133">Transmembrane helix</keyword>
<keyword evidence="13" id="KW-1185">Reference proteome</keyword>
<evidence type="ECO:0000256" key="9">
    <source>
        <dbReference type="ARBA" id="ARBA00023136"/>
    </source>
</evidence>
<dbReference type="RefSeq" id="WP_091241331.1">
    <property type="nucleotide sequence ID" value="NZ_FMCU01000003.1"/>
</dbReference>
<dbReference type="Pfam" id="PF05108">
    <property type="entry name" value="T7SS_ESX1_EccB"/>
    <property type="match status" value="1"/>
</dbReference>
<evidence type="ECO:0000256" key="6">
    <source>
        <dbReference type="ARBA" id="ARBA00022801"/>
    </source>
</evidence>
<dbReference type="GO" id="GO:0005524">
    <property type="term" value="F:ATP binding"/>
    <property type="evidence" value="ECO:0007669"/>
    <property type="project" value="UniProtKB-KW"/>
</dbReference>
<evidence type="ECO:0000256" key="1">
    <source>
        <dbReference type="ARBA" id="ARBA00004162"/>
    </source>
</evidence>
<organism evidence="12 13">
    <name type="scientific">Micromonospora matsumotoense</name>
    <dbReference type="NCBI Taxonomy" id="121616"/>
    <lineage>
        <taxon>Bacteria</taxon>
        <taxon>Bacillati</taxon>
        <taxon>Actinomycetota</taxon>
        <taxon>Actinomycetes</taxon>
        <taxon>Micromonosporales</taxon>
        <taxon>Micromonosporaceae</taxon>
        <taxon>Micromonospora</taxon>
    </lineage>
</organism>
<evidence type="ECO:0000313" key="12">
    <source>
        <dbReference type="EMBL" id="SCE91637.1"/>
    </source>
</evidence>
<keyword evidence="4 11" id="KW-0812">Transmembrane</keyword>
<dbReference type="AlphaFoldDB" id="A0A1C4W5Y8"/>
<evidence type="ECO:0000256" key="8">
    <source>
        <dbReference type="ARBA" id="ARBA00022989"/>
    </source>
</evidence>
<gene>
    <name evidence="12" type="ORF">GA0070216_103113</name>
</gene>
<evidence type="ECO:0000313" key="13">
    <source>
        <dbReference type="Proteomes" id="UP000198797"/>
    </source>
</evidence>
<dbReference type="GO" id="GO:0016787">
    <property type="term" value="F:hydrolase activity"/>
    <property type="evidence" value="ECO:0007669"/>
    <property type="project" value="UniProtKB-KW"/>
</dbReference>
<dbReference type="InterPro" id="IPR007795">
    <property type="entry name" value="T7SS_EccB"/>
</dbReference>
<evidence type="ECO:0000256" key="5">
    <source>
        <dbReference type="ARBA" id="ARBA00022741"/>
    </source>
</evidence>
<keyword evidence="3" id="KW-1003">Cell membrane</keyword>